<organism evidence="1 2">
    <name type="scientific">Allomyces macrogynus (strain ATCC 38327)</name>
    <name type="common">Allomyces javanicus var. macrogynus</name>
    <dbReference type="NCBI Taxonomy" id="578462"/>
    <lineage>
        <taxon>Eukaryota</taxon>
        <taxon>Fungi</taxon>
        <taxon>Fungi incertae sedis</taxon>
        <taxon>Blastocladiomycota</taxon>
        <taxon>Blastocladiomycetes</taxon>
        <taxon>Blastocladiales</taxon>
        <taxon>Blastocladiaceae</taxon>
        <taxon>Allomyces</taxon>
    </lineage>
</organism>
<proteinExistence type="predicted"/>
<accession>A0A0L0RVP3</accession>
<dbReference type="EMBL" id="GG745328">
    <property type="protein sequence ID" value="KNE54467.1"/>
    <property type="molecule type" value="Genomic_DNA"/>
</dbReference>
<reference evidence="1 2" key="1">
    <citation type="submission" date="2009-11" db="EMBL/GenBank/DDBJ databases">
        <title>Annotation of Allomyces macrogynus ATCC 38327.</title>
        <authorList>
            <consortium name="The Broad Institute Genome Sequencing Platform"/>
            <person name="Russ C."/>
            <person name="Cuomo C."/>
            <person name="Burger G."/>
            <person name="Gray M.W."/>
            <person name="Holland P.W.H."/>
            <person name="King N."/>
            <person name="Lang F.B.F."/>
            <person name="Roger A.J."/>
            <person name="Ruiz-Trillo I."/>
            <person name="Young S.K."/>
            <person name="Zeng Q."/>
            <person name="Gargeya S."/>
            <person name="Fitzgerald M."/>
            <person name="Haas B."/>
            <person name="Abouelleil A."/>
            <person name="Alvarado L."/>
            <person name="Arachchi H.M."/>
            <person name="Berlin A."/>
            <person name="Chapman S.B."/>
            <person name="Gearin G."/>
            <person name="Goldberg J."/>
            <person name="Griggs A."/>
            <person name="Gujja S."/>
            <person name="Hansen M."/>
            <person name="Heiman D."/>
            <person name="Howarth C."/>
            <person name="Larimer J."/>
            <person name="Lui A."/>
            <person name="MacDonald P.J.P."/>
            <person name="McCowen C."/>
            <person name="Montmayeur A."/>
            <person name="Murphy C."/>
            <person name="Neiman D."/>
            <person name="Pearson M."/>
            <person name="Priest M."/>
            <person name="Roberts A."/>
            <person name="Saif S."/>
            <person name="Shea T."/>
            <person name="Sisk P."/>
            <person name="Stolte C."/>
            <person name="Sykes S."/>
            <person name="Wortman J."/>
            <person name="Nusbaum C."/>
            <person name="Birren B."/>
        </authorList>
    </citation>
    <scope>NUCLEOTIDE SEQUENCE [LARGE SCALE GENOMIC DNA]</scope>
    <source>
        <strain evidence="1 2">ATCC 38327</strain>
    </source>
</reference>
<evidence type="ECO:0000313" key="2">
    <source>
        <dbReference type="Proteomes" id="UP000054350"/>
    </source>
</evidence>
<reference evidence="2" key="2">
    <citation type="submission" date="2009-11" db="EMBL/GenBank/DDBJ databases">
        <title>The Genome Sequence of Allomyces macrogynus strain ATCC 38327.</title>
        <authorList>
            <consortium name="The Broad Institute Genome Sequencing Platform"/>
            <person name="Russ C."/>
            <person name="Cuomo C."/>
            <person name="Shea T."/>
            <person name="Young S.K."/>
            <person name="Zeng Q."/>
            <person name="Koehrsen M."/>
            <person name="Haas B."/>
            <person name="Borodovsky M."/>
            <person name="Guigo R."/>
            <person name="Alvarado L."/>
            <person name="Berlin A."/>
            <person name="Borenstein D."/>
            <person name="Chen Z."/>
            <person name="Engels R."/>
            <person name="Freedman E."/>
            <person name="Gellesch M."/>
            <person name="Goldberg J."/>
            <person name="Griggs A."/>
            <person name="Gujja S."/>
            <person name="Heiman D."/>
            <person name="Hepburn T."/>
            <person name="Howarth C."/>
            <person name="Jen D."/>
            <person name="Larson L."/>
            <person name="Lewis B."/>
            <person name="Mehta T."/>
            <person name="Park D."/>
            <person name="Pearson M."/>
            <person name="Roberts A."/>
            <person name="Saif S."/>
            <person name="Shenoy N."/>
            <person name="Sisk P."/>
            <person name="Stolte C."/>
            <person name="Sykes S."/>
            <person name="Walk T."/>
            <person name="White J."/>
            <person name="Yandava C."/>
            <person name="Burger G."/>
            <person name="Gray M.W."/>
            <person name="Holland P.W.H."/>
            <person name="King N."/>
            <person name="Lang F.B.F."/>
            <person name="Roger A.J."/>
            <person name="Ruiz-Trillo I."/>
            <person name="Lander E."/>
            <person name="Nusbaum C."/>
        </authorList>
    </citation>
    <scope>NUCLEOTIDE SEQUENCE [LARGE SCALE GENOMIC DNA]</scope>
    <source>
        <strain evidence="2">ATCC 38327</strain>
    </source>
</reference>
<protein>
    <submittedName>
        <fullName evidence="1">Uncharacterized protein</fullName>
    </submittedName>
</protein>
<evidence type="ECO:0000313" key="1">
    <source>
        <dbReference type="EMBL" id="KNE54467.1"/>
    </source>
</evidence>
<gene>
    <name evidence="1" type="ORF">AMAG_17671</name>
</gene>
<keyword evidence="2" id="KW-1185">Reference proteome</keyword>
<sequence length="437" mass="48517">MVVELSSSANPDLHPGREMWDRFLPPLARNAPALAMSLIEQYLINDPHRLADRLSPCSVDAIVIASRSAHSRAILDRLHDAMDHDSSLRWIAPYLAEGYARVNEPDSAHALLNSAEQQPVDKTALLRARIVTLFCQHRVDDAIALLHQQEKPPPAVLDRAVKYLLRLPAHRDAAAVHWLTVTRDPSYAPSLDSFTDLVTHAARHAKWASTNLSSANTANSPLATFHCFQHWRRLHRTRRLPMEAKLAVPLLQWAAYAAPSELGTILHVLRTHRVRIPPSSVQAAMHAVRHVAEPDDRGVQRPALYETLHSVLEPLPSSDATVLAALARLGDADGVLRVMQRVPNTSPLDARAVQAIAQHLPADRAYSILREAWYRSRQRHARGADANVVAHLRALLRLTAAVRSRDAPYWFKQLYGPTACRAGSPALAAARAEDVER</sequence>
<name>A0A0L0RVP3_ALLM3</name>
<dbReference type="Proteomes" id="UP000054350">
    <property type="component" value="Unassembled WGS sequence"/>
</dbReference>
<dbReference type="AlphaFoldDB" id="A0A0L0RVP3"/>
<dbReference type="VEuPathDB" id="FungiDB:AMAG_17671"/>